<keyword evidence="1" id="KW-0547">Nucleotide-binding</keyword>
<proteinExistence type="predicted"/>
<protein>
    <submittedName>
        <fullName evidence="1">ATP-binding protein</fullName>
    </submittedName>
</protein>
<keyword evidence="1" id="KW-0067">ATP-binding</keyword>
<dbReference type="SUPFAM" id="SSF52540">
    <property type="entry name" value="P-loop containing nucleoside triphosphate hydrolases"/>
    <property type="match status" value="1"/>
</dbReference>
<dbReference type="AlphaFoldDB" id="A0A9W6RDV6"/>
<name>A0A9W6RDV6_9ACTN</name>
<organism evidence="1 2">
    <name type="scientific">Actinoallomurus iriomotensis</name>
    <dbReference type="NCBI Taxonomy" id="478107"/>
    <lineage>
        <taxon>Bacteria</taxon>
        <taxon>Bacillati</taxon>
        <taxon>Actinomycetota</taxon>
        <taxon>Actinomycetes</taxon>
        <taxon>Streptosporangiales</taxon>
        <taxon>Thermomonosporaceae</taxon>
        <taxon>Actinoallomurus</taxon>
    </lineage>
</organism>
<reference evidence="1" key="1">
    <citation type="submission" date="2023-03" db="EMBL/GenBank/DDBJ databases">
        <title>Actinoallomurus iriomotensis NBRC 103681.</title>
        <authorList>
            <person name="Ichikawa N."/>
            <person name="Sato H."/>
            <person name="Tonouchi N."/>
        </authorList>
    </citation>
    <scope>NUCLEOTIDE SEQUENCE</scope>
    <source>
        <strain evidence="1">NBRC 103681</strain>
    </source>
</reference>
<dbReference type="Gene3D" id="3.40.50.300">
    <property type="entry name" value="P-loop containing nucleotide triphosphate hydrolases"/>
    <property type="match status" value="1"/>
</dbReference>
<dbReference type="Proteomes" id="UP001165135">
    <property type="component" value="Unassembled WGS sequence"/>
</dbReference>
<accession>A0A9W6RDV6</accession>
<comment type="caution">
    <text evidence="1">The sequence shown here is derived from an EMBL/GenBank/DDBJ whole genome shotgun (WGS) entry which is preliminary data.</text>
</comment>
<sequence length="216" mass="24179">MTQRTPTSATVLDLRGKTIEQVAYPSDAVILVAGVPGAGKSTLLRRVFPGRSATGRAAQDSVAIIDSHDDRDRWRRRLGRFPYPLWRPLVHLNHYRRIRSAISAVPGPVVVHECGTRRMTLALIRLWAARHRRPLHLLLLDVTPTSALAGQRTRRRLVSARRFTAHCRRWRRMIVDINDRPPHGAASVVIIDRPAADGLRRIGFGPPSGRTEPGVC</sequence>
<dbReference type="RefSeq" id="WP_285619634.1">
    <property type="nucleotide sequence ID" value="NZ_BSTJ01000002.1"/>
</dbReference>
<evidence type="ECO:0000313" key="1">
    <source>
        <dbReference type="EMBL" id="GLY73993.1"/>
    </source>
</evidence>
<dbReference type="InterPro" id="IPR027417">
    <property type="entry name" value="P-loop_NTPase"/>
</dbReference>
<dbReference type="GO" id="GO:0005524">
    <property type="term" value="F:ATP binding"/>
    <property type="evidence" value="ECO:0007669"/>
    <property type="project" value="UniProtKB-KW"/>
</dbReference>
<evidence type="ECO:0000313" key="2">
    <source>
        <dbReference type="Proteomes" id="UP001165135"/>
    </source>
</evidence>
<dbReference type="EMBL" id="BSTJ01000002">
    <property type="protein sequence ID" value="GLY73993.1"/>
    <property type="molecule type" value="Genomic_DNA"/>
</dbReference>
<gene>
    <name evidence="1" type="ORF">Airi01_022600</name>
</gene>